<dbReference type="Pfam" id="PF12730">
    <property type="entry name" value="ABC2_membrane_4"/>
    <property type="match status" value="1"/>
</dbReference>
<feature type="transmembrane region" description="Helical" evidence="1">
    <location>
        <begin position="73"/>
        <end position="96"/>
    </location>
</feature>
<reference evidence="2 3" key="1">
    <citation type="submission" date="2016-11" db="EMBL/GenBank/DDBJ databases">
        <authorList>
            <person name="Jaros S."/>
            <person name="Januszkiewicz K."/>
            <person name="Wedrychowicz H."/>
        </authorList>
    </citation>
    <scope>NUCLEOTIDE SEQUENCE [LARGE SCALE GENOMIC DNA]</scope>
    <source>
        <strain evidence="2 3">DSM 44523</strain>
    </source>
</reference>
<keyword evidence="3" id="KW-1185">Reference proteome</keyword>
<feature type="transmembrane region" description="Helical" evidence="1">
    <location>
        <begin position="39"/>
        <end position="61"/>
    </location>
</feature>
<keyword evidence="1" id="KW-0472">Membrane</keyword>
<feature type="transmembrane region" description="Helical" evidence="1">
    <location>
        <begin position="137"/>
        <end position="162"/>
    </location>
</feature>
<evidence type="ECO:0000256" key="1">
    <source>
        <dbReference type="SAM" id="Phobius"/>
    </source>
</evidence>
<gene>
    <name evidence="2" type="ORF">SAMN05444320_10851</name>
</gene>
<feature type="transmembrane region" description="Helical" evidence="1">
    <location>
        <begin position="213"/>
        <end position="235"/>
    </location>
</feature>
<proteinExistence type="predicted"/>
<dbReference type="PANTHER" id="PTHR37305:SF1">
    <property type="entry name" value="MEMBRANE PROTEIN"/>
    <property type="match status" value="1"/>
</dbReference>
<dbReference type="RefSeq" id="WP_073486985.1">
    <property type="nucleotide sequence ID" value="NZ_FQVN01000008.1"/>
</dbReference>
<dbReference type="AlphaFoldDB" id="A0A1M5IXZ6"/>
<dbReference type="OrthoDB" id="3217553at2"/>
<evidence type="ECO:0000313" key="3">
    <source>
        <dbReference type="Proteomes" id="UP000184501"/>
    </source>
</evidence>
<organism evidence="2 3">
    <name type="scientific">Streptoalloteichus hindustanus</name>
    <dbReference type="NCBI Taxonomy" id="2017"/>
    <lineage>
        <taxon>Bacteria</taxon>
        <taxon>Bacillati</taxon>
        <taxon>Actinomycetota</taxon>
        <taxon>Actinomycetes</taxon>
        <taxon>Pseudonocardiales</taxon>
        <taxon>Pseudonocardiaceae</taxon>
        <taxon>Streptoalloteichus</taxon>
    </lineage>
</organism>
<accession>A0A1M5IXZ6</accession>
<protein>
    <submittedName>
        <fullName evidence="2">ABC-2 type transport system permease protein</fullName>
    </submittedName>
</protein>
<dbReference type="EMBL" id="FQVN01000008">
    <property type="protein sequence ID" value="SHG33166.1"/>
    <property type="molecule type" value="Genomic_DNA"/>
</dbReference>
<keyword evidence="1" id="KW-0812">Transmembrane</keyword>
<name>A0A1M5IXZ6_STRHI</name>
<keyword evidence="1" id="KW-1133">Transmembrane helix</keyword>
<feature type="transmembrane region" description="Helical" evidence="1">
    <location>
        <begin position="263"/>
        <end position="283"/>
    </location>
</feature>
<dbReference type="STRING" id="2017.SAMN05444320_10851"/>
<sequence>MTTTADHAAAPLAGPVPRTSTLRLVRSELRWVLRRPRTLVALGLLLLVPVAMGVTLVLSSTPAGGSGRGGPPLLGAVIGNGLVLPIAALSITMMLLMPLVVSMSAADALAGEAAHGTLRGLLLAPVGRVRLVLVKAVGVLTVAALAAGAVAVGGWVTGVALIGGDGLVTLSGTTLPLGTATLRVALAAAWVAAQMAAVGAVALAVSAATDHPLVVMAAIMAGLILFTVLGGLSALDWLHPVLLTDGWLSLADMLRDPLPTDNLVTGLLRAGCYALIGLSLAIARTTTREG</sequence>
<evidence type="ECO:0000313" key="2">
    <source>
        <dbReference type="EMBL" id="SHG33166.1"/>
    </source>
</evidence>
<dbReference type="PANTHER" id="PTHR37305">
    <property type="entry name" value="INTEGRAL MEMBRANE PROTEIN-RELATED"/>
    <property type="match status" value="1"/>
</dbReference>
<feature type="transmembrane region" description="Helical" evidence="1">
    <location>
        <begin position="182"/>
        <end position="206"/>
    </location>
</feature>
<dbReference type="Proteomes" id="UP000184501">
    <property type="component" value="Unassembled WGS sequence"/>
</dbReference>